<sequence>MSTLFSWLPNVLGLNSEPNQFRDQCYKTYGGDAPRWGGWMDSCEIGSGVYAWAYYFAGFVGTLASVVGGYMALEFAKNAHLEEVPSDTNSENYTYS</sequence>
<dbReference type="EMBL" id="UGOG01000001">
    <property type="protein sequence ID" value="STX63156.1"/>
    <property type="molecule type" value="Genomic_DNA"/>
</dbReference>
<keyword evidence="1" id="KW-0472">Membrane</keyword>
<name>A0A378JXL2_9GAMM</name>
<gene>
    <name evidence="2" type="ORF">Lmor_0560</name>
    <name evidence="3" type="ORF">NCTC12239_02098</name>
</gene>
<dbReference type="EMBL" id="LNYN01000013">
    <property type="protein sequence ID" value="KTD37368.1"/>
    <property type="molecule type" value="Genomic_DNA"/>
</dbReference>
<dbReference type="OrthoDB" id="9984059at2"/>
<keyword evidence="1" id="KW-0812">Transmembrane</keyword>
<accession>A0A378JXL2</accession>
<proteinExistence type="predicted"/>
<reference evidence="3 5" key="2">
    <citation type="submission" date="2018-06" db="EMBL/GenBank/DDBJ databases">
        <authorList>
            <consortium name="Pathogen Informatics"/>
            <person name="Doyle S."/>
        </authorList>
    </citation>
    <scope>NUCLEOTIDE SEQUENCE [LARGE SCALE GENOMIC DNA]</scope>
    <source>
        <strain evidence="3 5">NCTC12239</strain>
    </source>
</reference>
<dbReference type="AlphaFoldDB" id="A0A378JXL2"/>
<dbReference type="RefSeq" id="WP_051190706.1">
    <property type="nucleotide sequence ID" value="NZ_CAAAJG010000011.1"/>
</dbReference>
<keyword evidence="1" id="KW-1133">Transmembrane helix</keyword>
<evidence type="ECO:0000313" key="2">
    <source>
        <dbReference type="EMBL" id="KTD37368.1"/>
    </source>
</evidence>
<organism evidence="3 5">
    <name type="scientific">Legionella moravica</name>
    <dbReference type="NCBI Taxonomy" id="39962"/>
    <lineage>
        <taxon>Bacteria</taxon>
        <taxon>Pseudomonadati</taxon>
        <taxon>Pseudomonadota</taxon>
        <taxon>Gammaproteobacteria</taxon>
        <taxon>Legionellales</taxon>
        <taxon>Legionellaceae</taxon>
        <taxon>Legionella</taxon>
    </lineage>
</organism>
<evidence type="ECO:0000256" key="1">
    <source>
        <dbReference type="SAM" id="Phobius"/>
    </source>
</evidence>
<keyword evidence="4" id="KW-1185">Reference proteome</keyword>
<reference evidence="2 4" key="1">
    <citation type="submission" date="2015-11" db="EMBL/GenBank/DDBJ databases">
        <title>Genomic analysis of 38 Legionella species identifies large and diverse effector repertoires.</title>
        <authorList>
            <person name="Burstein D."/>
            <person name="Amaro F."/>
            <person name="Zusman T."/>
            <person name="Lifshitz Z."/>
            <person name="Cohen O."/>
            <person name="Gilbert J.A."/>
            <person name="Pupko T."/>
            <person name="Shuman H.A."/>
            <person name="Segal G."/>
        </authorList>
    </citation>
    <scope>NUCLEOTIDE SEQUENCE [LARGE SCALE GENOMIC DNA]</scope>
    <source>
        <strain evidence="2 4">ATCC 43877</strain>
    </source>
</reference>
<evidence type="ECO:0000313" key="3">
    <source>
        <dbReference type="EMBL" id="STX63156.1"/>
    </source>
</evidence>
<evidence type="ECO:0000313" key="4">
    <source>
        <dbReference type="Proteomes" id="UP000054985"/>
    </source>
</evidence>
<feature type="transmembrane region" description="Helical" evidence="1">
    <location>
        <begin position="52"/>
        <end position="73"/>
    </location>
</feature>
<dbReference type="Proteomes" id="UP000254040">
    <property type="component" value="Unassembled WGS sequence"/>
</dbReference>
<protein>
    <submittedName>
        <fullName evidence="3">Uncharacterized protein</fullName>
    </submittedName>
</protein>
<dbReference type="Proteomes" id="UP000054985">
    <property type="component" value="Unassembled WGS sequence"/>
</dbReference>
<evidence type="ECO:0000313" key="5">
    <source>
        <dbReference type="Proteomes" id="UP000254040"/>
    </source>
</evidence>